<sequence>MLLSACSTVPEAPGVGSNRQALIDGLADEPKACGQYRRLYVQGFKANVAALSDSDDALKSEAERLLRQSTDLLDAAGVEQRDCSRPYCIIEPLQGGRLDSWCGFRIAADEGEELYQWLNWSDLGNSGPSQ</sequence>
<protein>
    <submittedName>
        <fullName evidence="1">Isopropylmalate isomerase</fullName>
    </submittedName>
</protein>
<keyword evidence="1" id="KW-0413">Isomerase</keyword>
<name>A0A4Z1BE84_9GAMM</name>
<evidence type="ECO:0000313" key="1">
    <source>
        <dbReference type="EMBL" id="TGN40704.1"/>
    </source>
</evidence>
<keyword evidence="2" id="KW-1185">Reference proteome</keyword>
<reference evidence="1 2" key="1">
    <citation type="submission" date="2019-04" db="EMBL/GenBank/DDBJ databases">
        <authorList>
            <person name="Park S."/>
            <person name="Yoon J.-H."/>
        </authorList>
    </citation>
    <scope>NUCLEOTIDE SEQUENCE [LARGE SCALE GENOMIC DNA]</scope>
    <source>
        <strain evidence="1 2">HJM-18</strain>
    </source>
</reference>
<dbReference type="Proteomes" id="UP000298325">
    <property type="component" value="Unassembled WGS sequence"/>
</dbReference>
<organism evidence="1 2">
    <name type="scientific">Marinobacter confluentis</name>
    <dbReference type="NCBI Taxonomy" id="1697557"/>
    <lineage>
        <taxon>Bacteria</taxon>
        <taxon>Pseudomonadati</taxon>
        <taxon>Pseudomonadota</taxon>
        <taxon>Gammaproteobacteria</taxon>
        <taxon>Pseudomonadales</taxon>
        <taxon>Marinobacteraceae</taxon>
        <taxon>Marinobacter</taxon>
    </lineage>
</organism>
<gene>
    <name evidence="1" type="ORF">E5Q11_07520</name>
</gene>
<comment type="caution">
    <text evidence="1">The sequence shown here is derived from an EMBL/GenBank/DDBJ whole genome shotgun (WGS) entry which is preliminary data.</text>
</comment>
<dbReference type="OrthoDB" id="6368200at2"/>
<dbReference type="AlphaFoldDB" id="A0A4Z1BE84"/>
<proteinExistence type="predicted"/>
<dbReference type="GO" id="GO:0016853">
    <property type="term" value="F:isomerase activity"/>
    <property type="evidence" value="ECO:0007669"/>
    <property type="project" value="UniProtKB-KW"/>
</dbReference>
<evidence type="ECO:0000313" key="2">
    <source>
        <dbReference type="Proteomes" id="UP000298325"/>
    </source>
</evidence>
<accession>A0A4Z1BE84</accession>
<dbReference type="EMBL" id="SRPF01000002">
    <property type="protein sequence ID" value="TGN40704.1"/>
    <property type="molecule type" value="Genomic_DNA"/>
</dbReference>